<dbReference type="Pfam" id="PF08059">
    <property type="entry name" value="SEP"/>
    <property type="match status" value="1"/>
</dbReference>
<evidence type="ECO:0000256" key="9">
    <source>
        <dbReference type="ARBA" id="ARBA00081109"/>
    </source>
</evidence>
<dbReference type="EMBL" id="HE573026">
    <property type="protein sequence ID" value="CCC51885.1"/>
    <property type="molecule type" value="Genomic_DNA"/>
</dbReference>
<dbReference type="PROSITE" id="PS50033">
    <property type="entry name" value="UBX"/>
    <property type="match status" value="1"/>
</dbReference>
<dbReference type="Pfam" id="PF00789">
    <property type="entry name" value="UBX"/>
    <property type="match status" value="1"/>
</dbReference>
<evidence type="ECO:0000256" key="2">
    <source>
        <dbReference type="ARBA" id="ARBA00022490"/>
    </source>
</evidence>
<feature type="compositionally biased region" description="Polar residues" evidence="11">
    <location>
        <begin position="447"/>
        <end position="456"/>
    </location>
</feature>
<dbReference type="PANTHER" id="PTHR23333">
    <property type="entry name" value="UBX DOMAIN CONTAINING PROTEIN"/>
    <property type="match status" value="1"/>
</dbReference>
<evidence type="ECO:0000256" key="3">
    <source>
        <dbReference type="ARBA" id="ARBA00023054"/>
    </source>
</evidence>
<comment type="function">
    <text evidence="5">May be involved in the reorganization of actin cytoskeleton mediated by RND1, RND2 and RND3. Promotes RHOA activation mediated by GNA12 and GNA13.</text>
</comment>
<keyword evidence="3 10" id="KW-0175">Coiled coil</keyword>
<evidence type="ECO:0000256" key="1">
    <source>
        <dbReference type="ARBA" id="ARBA00004245"/>
    </source>
</evidence>
<reference evidence="15" key="1">
    <citation type="journal article" date="2012" name="Proc. Natl. Acad. Sci. U.S.A.">
        <title>Antigenic diversity is generated by distinct evolutionary mechanisms in African trypanosome species.</title>
        <authorList>
            <person name="Jackson A.P."/>
            <person name="Berry A."/>
            <person name="Aslett M."/>
            <person name="Allison H.C."/>
            <person name="Burton P."/>
            <person name="Vavrova-Anderson J."/>
            <person name="Brown R."/>
            <person name="Browne H."/>
            <person name="Corton N."/>
            <person name="Hauser H."/>
            <person name="Gamble J."/>
            <person name="Gilderthorp R."/>
            <person name="Marcello L."/>
            <person name="McQuillan J."/>
            <person name="Otto T.D."/>
            <person name="Quail M.A."/>
            <person name="Sanders M.J."/>
            <person name="van Tonder A."/>
            <person name="Ginger M.L."/>
            <person name="Field M.C."/>
            <person name="Barry J.D."/>
            <person name="Hertz-Fowler C."/>
            <person name="Berriman M."/>
        </authorList>
    </citation>
    <scope>NUCLEOTIDE SEQUENCE</scope>
    <source>
        <strain evidence="15">Y486</strain>
    </source>
</reference>
<evidence type="ECO:0000256" key="5">
    <source>
        <dbReference type="ARBA" id="ARBA00059434"/>
    </source>
</evidence>
<proteinExistence type="predicted"/>
<dbReference type="AlphaFoldDB" id="G0U7M7"/>
<dbReference type="GO" id="GO:0005856">
    <property type="term" value="C:cytoskeleton"/>
    <property type="evidence" value="ECO:0007669"/>
    <property type="project" value="UniProtKB-SubCell"/>
</dbReference>
<sequence length="544" mass="59778">MQRDGKCSGAPLQKFRPRGMQQLADILKPDVLDDDTRQHIMRNVLSSTSTGQEGDVEQDYQEPLKVWRRQSGERSYSQNLRDSVAGANSDLLGAMAQRLKTLESQQKAYRMELKEKAEILCRLQSEFKAERLRREEAETLVVDLYNDKEELEKEVAEMKQFLADYGLQWVGSGKNSGAAGKMTTEQSTAQVAEAAASPDSVAGPFELYAGDYVDPVPAPVSSSCEPSARAPSTSNVSMPKTSQAALPVSMDLLKENAQILSDHIGYKGVVTSGKQGAIKEREVVRIVVFQDGISVNDGPLRPFGWPLCDAVLNDIVDGYYPYEFKQRYPDGFPIDIVDHTHQTFTEASSEKARGNVMDLQGLRSACSQAMSREQFLKLLPPTRVTANGRIVDVRGEIARMIGCSSDDASIQGNSVVHHITEVEREEMKDQHSAAAPDADGSPCSLPQHVNSGGATPTQQVEKMVALLLRFPSGQKLLLNLLPDSTIADLRREVSAALPSFTAMYDIRLTYPIQILDDDSKTLRDLGLLMSCVLIIHPHPTGPNA</sequence>
<dbReference type="Gene3D" id="3.10.20.90">
    <property type="entry name" value="Phosphatidylinositol 3-kinase Catalytic Subunit, Chain A, domain 1"/>
    <property type="match status" value="1"/>
</dbReference>
<evidence type="ECO:0000256" key="7">
    <source>
        <dbReference type="ARBA" id="ARBA00073759"/>
    </source>
</evidence>
<evidence type="ECO:0000256" key="4">
    <source>
        <dbReference type="ARBA" id="ARBA00023212"/>
    </source>
</evidence>
<evidence type="ECO:0000259" key="14">
    <source>
        <dbReference type="PROSITE" id="PS51399"/>
    </source>
</evidence>
<evidence type="ECO:0000259" key="12">
    <source>
        <dbReference type="PROSITE" id="PS50033"/>
    </source>
</evidence>
<feature type="domain" description="UBX" evidence="12">
    <location>
        <begin position="459"/>
        <end position="535"/>
    </location>
</feature>
<dbReference type="Gene3D" id="3.30.420.210">
    <property type="entry name" value="SEP domain"/>
    <property type="match status" value="1"/>
</dbReference>
<dbReference type="OMA" id="WALCDAF"/>
<dbReference type="SUPFAM" id="SSF54236">
    <property type="entry name" value="Ubiquitin-like"/>
    <property type="match status" value="1"/>
</dbReference>
<feature type="domain" description="SEP" evidence="14">
    <location>
        <begin position="281"/>
        <end position="345"/>
    </location>
</feature>
<protein>
    <recommendedName>
        <fullName evidence="7">UBX domain-containing protein 11</fullName>
    </recommendedName>
    <alternativeName>
        <fullName evidence="9">Socius</fullName>
    </alternativeName>
    <alternativeName>
        <fullName evidence="8">UBX domain-containing protein 5</fullName>
    </alternativeName>
</protein>
<accession>G0U7M7</accession>
<dbReference type="InterPro" id="IPR012989">
    <property type="entry name" value="SEP_domain"/>
</dbReference>
<dbReference type="PROSITE" id="PS51399">
    <property type="entry name" value="SEP"/>
    <property type="match status" value="1"/>
</dbReference>
<feature type="coiled-coil region" evidence="10">
    <location>
        <begin position="134"/>
        <end position="168"/>
    </location>
</feature>
<dbReference type="GO" id="GO:0043130">
    <property type="term" value="F:ubiquitin binding"/>
    <property type="evidence" value="ECO:0007669"/>
    <property type="project" value="TreeGrafter"/>
</dbReference>
<organism evidence="15">
    <name type="scientific">Trypanosoma vivax (strain Y486)</name>
    <dbReference type="NCBI Taxonomy" id="1055687"/>
    <lineage>
        <taxon>Eukaryota</taxon>
        <taxon>Discoba</taxon>
        <taxon>Euglenozoa</taxon>
        <taxon>Kinetoplastea</taxon>
        <taxon>Metakinetoplastina</taxon>
        <taxon>Trypanosomatida</taxon>
        <taxon>Trypanosomatidae</taxon>
        <taxon>Trypanosoma</taxon>
        <taxon>Duttonella</taxon>
    </lineage>
</organism>
<dbReference type="FunFam" id="3.30.420.210:FF:000003">
    <property type="entry name" value="UBX domain protein 11"/>
    <property type="match status" value="1"/>
</dbReference>
<dbReference type="PANTHER" id="PTHR23333:SF4">
    <property type="entry name" value="UBX DOMAIN-CONTAINING PROTEIN 11"/>
    <property type="match status" value="1"/>
</dbReference>
<dbReference type="PROSITE" id="PS50053">
    <property type="entry name" value="UBIQUITIN_2"/>
    <property type="match status" value="1"/>
</dbReference>
<keyword evidence="4" id="KW-0206">Cytoskeleton</keyword>
<gene>
    <name evidence="15" type="ORF">TVY486_1009300</name>
</gene>
<keyword evidence="2" id="KW-0963">Cytoplasm</keyword>
<dbReference type="InterPro" id="IPR036241">
    <property type="entry name" value="NSFL1C_SEP_dom_sf"/>
</dbReference>
<dbReference type="InterPro" id="IPR029071">
    <property type="entry name" value="Ubiquitin-like_domsf"/>
</dbReference>
<comment type="subunit">
    <text evidence="6">Interacts with GNA12, GNA13, RND1, RND2 and RND3.</text>
</comment>
<feature type="domain" description="Ubiquitin-like" evidence="13">
    <location>
        <begin position="464"/>
        <end position="542"/>
    </location>
</feature>
<evidence type="ECO:0000256" key="6">
    <source>
        <dbReference type="ARBA" id="ARBA00062345"/>
    </source>
</evidence>
<name>G0U7M7_TRYVY</name>
<comment type="subcellular location">
    <subcellularLocation>
        <location evidence="1">Cytoplasm</location>
        <location evidence="1">Cytoskeleton</location>
    </subcellularLocation>
</comment>
<evidence type="ECO:0000256" key="8">
    <source>
        <dbReference type="ARBA" id="ARBA00075811"/>
    </source>
</evidence>
<dbReference type="SUPFAM" id="SSF102848">
    <property type="entry name" value="NSFL1 (p97 ATPase) cofactor p47, SEP domain"/>
    <property type="match status" value="1"/>
</dbReference>
<evidence type="ECO:0000256" key="11">
    <source>
        <dbReference type="SAM" id="MobiDB-lite"/>
    </source>
</evidence>
<dbReference type="InterPro" id="IPR000626">
    <property type="entry name" value="Ubiquitin-like_dom"/>
</dbReference>
<evidence type="ECO:0000313" key="15">
    <source>
        <dbReference type="EMBL" id="CCC51885.1"/>
    </source>
</evidence>
<feature type="region of interest" description="Disordered" evidence="11">
    <location>
        <begin position="427"/>
        <end position="456"/>
    </location>
</feature>
<dbReference type="InterPro" id="IPR001012">
    <property type="entry name" value="UBX_dom"/>
</dbReference>
<evidence type="ECO:0000259" key="13">
    <source>
        <dbReference type="PROSITE" id="PS50053"/>
    </source>
</evidence>
<dbReference type="VEuPathDB" id="TriTrypDB:TvY486_1009300"/>
<evidence type="ECO:0000256" key="10">
    <source>
        <dbReference type="SAM" id="Coils"/>
    </source>
</evidence>
<dbReference type="GO" id="GO:0043161">
    <property type="term" value="P:proteasome-mediated ubiquitin-dependent protein catabolic process"/>
    <property type="evidence" value="ECO:0007669"/>
    <property type="project" value="TreeGrafter"/>
</dbReference>